<dbReference type="EMBL" id="JBHSBV010000003">
    <property type="protein sequence ID" value="MFC4201269.1"/>
    <property type="molecule type" value="Genomic_DNA"/>
</dbReference>
<keyword evidence="8" id="KW-1185">Reference proteome</keyword>
<protein>
    <submittedName>
        <fullName evidence="7">Branched-chain amino acid ABC transporter permease</fullName>
    </submittedName>
</protein>
<dbReference type="CDD" id="cd06581">
    <property type="entry name" value="TM_PBP1_LivM_like"/>
    <property type="match status" value="1"/>
</dbReference>
<keyword evidence="2" id="KW-1003">Cell membrane</keyword>
<dbReference type="InterPro" id="IPR001851">
    <property type="entry name" value="ABC_transp_permease"/>
</dbReference>
<dbReference type="Pfam" id="PF02653">
    <property type="entry name" value="BPD_transp_2"/>
    <property type="match status" value="1"/>
</dbReference>
<accession>A0ABV8NXM7</accession>
<evidence type="ECO:0000256" key="4">
    <source>
        <dbReference type="ARBA" id="ARBA00022989"/>
    </source>
</evidence>
<dbReference type="PANTHER" id="PTHR30482">
    <property type="entry name" value="HIGH-AFFINITY BRANCHED-CHAIN AMINO ACID TRANSPORT SYSTEM PERMEASE"/>
    <property type="match status" value="1"/>
</dbReference>
<gene>
    <name evidence="7" type="ORF">ACFOY1_09910</name>
</gene>
<dbReference type="PANTHER" id="PTHR30482:SF17">
    <property type="entry name" value="ABC TRANSPORTER ATP-BINDING PROTEIN"/>
    <property type="match status" value="1"/>
</dbReference>
<organism evidence="7 8">
    <name type="scientific">Candidimonas humi</name>
    <dbReference type="NCBI Taxonomy" id="683355"/>
    <lineage>
        <taxon>Bacteria</taxon>
        <taxon>Pseudomonadati</taxon>
        <taxon>Pseudomonadota</taxon>
        <taxon>Betaproteobacteria</taxon>
        <taxon>Burkholderiales</taxon>
        <taxon>Alcaligenaceae</taxon>
        <taxon>Candidimonas</taxon>
    </lineage>
</organism>
<name>A0ABV8NXM7_9BURK</name>
<evidence type="ECO:0000313" key="7">
    <source>
        <dbReference type="EMBL" id="MFC4201269.1"/>
    </source>
</evidence>
<feature type="transmembrane region" description="Helical" evidence="6">
    <location>
        <begin position="72"/>
        <end position="89"/>
    </location>
</feature>
<evidence type="ECO:0000256" key="1">
    <source>
        <dbReference type="ARBA" id="ARBA00004651"/>
    </source>
</evidence>
<evidence type="ECO:0000313" key="8">
    <source>
        <dbReference type="Proteomes" id="UP001595848"/>
    </source>
</evidence>
<feature type="transmembrane region" description="Helical" evidence="6">
    <location>
        <begin position="95"/>
        <end position="115"/>
    </location>
</feature>
<sequence>MMPTHPRRRWSLDALLAIALLIVLALVPVYAALAAQPFALTLATRILIFALAAVSLNLILGYAGLVSFGHALYLGLGVYVAGIMSFHGIDNGWLQLLATLAVCALVGALTGSIALRTSGIAFIMITLAFAQMFFFLIVSLSRYGGDDGMTLAAASRYGTLPLSDARLLYGAAFVLLCAALYGCRRLVHSRFGQVVCASRLNERRMKALGYPTFRYRLTAYVISAMVCGIAGLLYVNLTQFASPSYMSWTTSGDLIAMVVLGGMATLTGPLFGAVGMILVEEWLKAMTQHWMVIFGPLIVLIVILSRQGLVGLLRGAEARWRGTPGGPGSASPSAAGGETQ</sequence>
<keyword evidence="3 6" id="KW-0812">Transmembrane</keyword>
<proteinExistence type="predicted"/>
<keyword evidence="5 6" id="KW-0472">Membrane</keyword>
<reference evidence="8" key="1">
    <citation type="journal article" date="2019" name="Int. J. Syst. Evol. Microbiol.">
        <title>The Global Catalogue of Microorganisms (GCM) 10K type strain sequencing project: providing services to taxonomists for standard genome sequencing and annotation.</title>
        <authorList>
            <consortium name="The Broad Institute Genomics Platform"/>
            <consortium name="The Broad Institute Genome Sequencing Center for Infectious Disease"/>
            <person name="Wu L."/>
            <person name="Ma J."/>
        </authorList>
    </citation>
    <scope>NUCLEOTIDE SEQUENCE [LARGE SCALE GENOMIC DNA]</scope>
    <source>
        <strain evidence="8">LMG 24813</strain>
    </source>
</reference>
<feature type="transmembrane region" description="Helical" evidence="6">
    <location>
        <begin position="122"/>
        <end position="145"/>
    </location>
</feature>
<feature type="transmembrane region" description="Helical" evidence="6">
    <location>
        <begin position="165"/>
        <end position="183"/>
    </location>
</feature>
<dbReference type="RefSeq" id="WP_217963360.1">
    <property type="nucleotide sequence ID" value="NZ_JAHTBN010000002.1"/>
</dbReference>
<dbReference type="InterPro" id="IPR043428">
    <property type="entry name" value="LivM-like"/>
</dbReference>
<dbReference type="Proteomes" id="UP001595848">
    <property type="component" value="Unassembled WGS sequence"/>
</dbReference>
<keyword evidence="4 6" id="KW-1133">Transmembrane helix</keyword>
<feature type="transmembrane region" description="Helical" evidence="6">
    <location>
        <begin position="44"/>
        <end position="65"/>
    </location>
</feature>
<feature type="transmembrane region" description="Helical" evidence="6">
    <location>
        <begin position="254"/>
        <end position="278"/>
    </location>
</feature>
<evidence type="ECO:0000256" key="2">
    <source>
        <dbReference type="ARBA" id="ARBA00022475"/>
    </source>
</evidence>
<comment type="caution">
    <text evidence="7">The sequence shown here is derived from an EMBL/GenBank/DDBJ whole genome shotgun (WGS) entry which is preliminary data.</text>
</comment>
<feature type="transmembrane region" description="Helical" evidence="6">
    <location>
        <begin position="290"/>
        <end position="309"/>
    </location>
</feature>
<evidence type="ECO:0000256" key="6">
    <source>
        <dbReference type="SAM" id="Phobius"/>
    </source>
</evidence>
<evidence type="ECO:0000256" key="3">
    <source>
        <dbReference type="ARBA" id="ARBA00022692"/>
    </source>
</evidence>
<comment type="subcellular location">
    <subcellularLocation>
        <location evidence="1">Cell membrane</location>
        <topology evidence="1">Multi-pass membrane protein</topology>
    </subcellularLocation>
</comment>
<feature type="transmembrane region" description="Helical" evidence="6">
    <location>
        <begin position="213"/>
        <end position="234"/>
    </location>
</feature>
<evidence type="ECO:0000256" key="5">
    <source>
        <dbReference type="ARBA" id="ARBA00023136"/>
    </source>
</evidence>